<dbReference type="GO" id="GO:0005886">
    <property type="term" value="C:plasma membrane"/>
    <property type="evidence" value="ECO:0007669"/>
    <property type="project" value="UniProtKB-SubCell"/>
</dbReference>
<dbReference type="STRING" id="1111735.GCA_000428045_01202"/>
<comment type="subcellular location">
    <subcellularLocation>
        <location evidence="1">Cell membrane</location>
        <topology evidence="1">Single-pass type II membrane protein</topology>
    </subcellularLocation>
</comment>
<dbReference type="PANTHER" id="PTHR38035:SF1">
    <property type="entry name" value="ANCILLARY SECYEG TRANSLOCON SUBUNIT"/>
    <property type="match status" value="1"/>
</dbReference>
<dbReference type="Pfam" id="PF09976">
    <property type="entry name" value="TPR_21"/>
    <property type="match status" value="1"/>
</dbReference>
<evidence type="ECO:0000313" key="11">
    <source>
        <dbReference type="Proteomes" id="UP000235015"/>
    </source>
</evidence>
<evidence type="ECO:0000256" key="5">
    <source>
        <dbReference type="ARBA" id="ARBA00023136"/>
    </source>
</evidence>
<feature type="domain" description="Ancillary SecYEG translocon subunit/Cell division coordinator CpoB TPR" evidence="9">
    <location>
        <begin position="16"/>
        <end position="205"/>
    </location>
</feature>
<evidence type="ECO:0000256" key="2">
    <source>
        <dbReference type="ARBA" id="ARBA00022475"/>
    </source>
</evidence>
<dbReference type="SUPFAM" id="SSF48452">
    <property type="entry name" value="TPR-like"/>
    <property type="match status" value="1"/>
</dbReference>
<dbReference type="InterPro" id="IPR026039">
    <property type="entry name" value="YfgM"/>
</dbReference>
<evidence type="ECO:0000256" key="4">
    <source>
        <dbReference type="ARBA" id="ARBA00022989"/>
    </source>
</evidence>
<keyword evidence="6" id="KW-0143">Chaperone</keyword>
<comment type="similarity">
    <text evidence="7">Belongs to the YfgM family.</text>
</comment>
<dbReference type="InterPro" id="IPR011990">
    <property type="entry name" value="TPR-like_helical_dom_sf"/>
</dbReference>
<dbReference type="EMBL" id="PKUN01000031">
    <property type="protein sequence ID" value="PLX59614.1"/>
    <property type="molecule type" value="Genomic_DNA"/>
</dbReference>
<dbReference type="Gene3D" id="1.25.40.10">
    <property type="entry name" value="Tetratricopeptide repeat domain"/>
    <property type="match status" value="1"/>
</dbReference>
<evidence type="ECO:0000256" key="7">
    <source>
        <dbReference type="ARBA" id="ARBA00024197"/>
    </source>
</evidence>
<dbReference type="GO" id="GO:0044877">
    <property type="term" value="F:protein-containing complex binding"/>
    <property type="evidence" value="ECO:0007669"/>
    <property type="project" value="InterPro"/>
</dbReference>
<protein>
    <recommendedName>
        <fullName evidence="8">Ancillary SecYEG translocon subunit</fullName>
    </recommendedName>
</protein>
<proteinExistence type="inferred from homology"/>
<dbReference type="RefSeq" id="WP_273441065.1">
    <property type="nucleotide sequence ID" value="NZ_CAXXYC010000001.1"/>
</dbReference>
<evidence type="ECO:0000256" key="1">
    <source>
        <dbReference type="ARBA" id="ARBA00004401"/>
    </source>
</evidence>
<dbReference type="PANTHER" id="PTHR38035">
    <property type="entry name" value="UPF0070 PROTEIN YFGM"/>
    <property type="match status" value="1"/>
</dbReference>
<dbReference type="InterPro" id="IPR018704">
    <property type="entry name" value="SecYEG/CpoB_TPR"/>
</dbReference>
<evidence type="ECO:0000256" key="3">
    <source>
        <dbReference type="ARBA" id="ARBA00022692"/>
    </source>
</evidence>
<dbReference type="Proteomes" id="UP000235015">
    <property type="component" value="Unassembled WGS sequence"/>
</dbReference>
<organism evidence="10 11">
    <name type="scientific">Sedimenticola selenatireducens</name>
    <dbReference type="NCBI Taxonomy" id="191960"/>
    <lineage>
        <taxon>Bacteria</taxon>
        <taxon>Pseudomonadati</taxon>
        <taxon>Pseudomonadota</taxon>
        <taxon>Gammaproteobacteria</taxon>
        <taxon>Chromatiales</taxon>
        <taxon>Sedimenticolaceae</taxon>
        <taxon>Sedimenticola</taxon>
    </lineage>
</organism>
<keyword evidence="4" id="KW-1133">Transmembrane helix</keyword>
<evidence type="ECO:0000259" key="9">
    <source>
        <dbReference type="Pfam" id="PF09976"/>
    </source>
</evidence>
<keyword evidence="3" id="KW-0812">Transmembrane</keyword>
<reference evidence="10 11" key="1">
    <citation type="submission" date="2017-11" db="EMBL/GenBank/DDBJ databases">
        <title>Genome-resolved metagenomics identifies genetic mobility, metabolic interactions, and unexpected diversity in perchlorate-reducing communities.</title>
        <authorList>
            <person name="Barnum T.P."/>
            <person name="Figueroa I.A."/>
            <person name="Carlstrom C.I."/>
            <person name="Lucas L.N."/>
            <person name="Engelbrektson A.L."/>
            <person name="Coates J.D."/>
        </authorList>
    </citation>
    <scope>NUCLEOTIDE SEQUENCE [LARGE SCALE GENOMIC DNA]</scope>
    <source>
        <strain evidence="10">BM301</strain>
    </source>
</reference>
<comment type="caution">
    <text evidence="10">The sequence shown here is derived from an EMBL/GenBank/DDBJ whole genome shotgun (WGS) entry which is preliminary data.</text>
</comment>
<evidence type="ECO:0000313" key="10">
    <source>
        <dbReference type="EMBL" id="PLX59614.1"/>
    </source>
</evidence>
<keyword evidence="2" id="KW-1003">Cell membrane</keyword>
<evidence type="ECO:0000256" key="6">
    <source>
        <dbReference type="ARBA" id="ARBA00023186"/>
    </source>
</evidence>
<dbReference type="PIRSF" id="PIRSF006170">
    <property type="entry name" value="YfgM"/>
    <property type="match status" value="1"/>
</dbReference>
<keyword evidence="5" id="KW-0472">Membrane</keyword>
<evidence type="ECO:0000256" key="8">
    <source>
        <dbReference type="ARBA" id="ARBA00024235"/>
    </source>
</evidence>
<name>A0A2N6CRC9_9GAMM</name>
<accession>A0A2N6CRC9</accession>
<sequence>MVDVNLSEDEQVEALKNWWKENGKSVVAGIVIGLGGVFGWQYWNQHQQQVAEQASQQFERLTESVAAGSATAVTQAEAVIAQYEQSPYAVFAALNLAKVKFQQGDVEGAKEQLQWVMAKADDQSLQQIARLRLARLLLDQGDADQASSLIAQAPSDNFKGDIAELRGDIALKKGDRAAARQAYKEALEYQVSNSALVQMKFDDLAAAE</sequence>
<gene>
    <name evidence="10" type="ORF">C0630_19525</name>
</gene>
<dbReference type="AlphaFoldDB" id="A0A2N6CRC9"/>